<evidence type="ECO:0000313" key="2">
    <source>
        <dbReference type="EMBL" id="GAA0648661.1"/>
    </source>
</evidence>
<dbReference type="InterPro" id="IPR058366">
    <property type="entry name" value="DUF8053"/>
</dbReference>
<dbReference type="Proteomes" id="UP001500194">
    <property type="component" value="Unassembled WGS sequence"/>
</dbReference>
<comment type="caution">
    <text evidence="2">The sequence shown here is derived from an EMBL/GenBank/DDBJ whole genome shotgun (WGS) entry which is preliminary data.</text>
</comment>
<reference evidence="2 3" key="1">
    <citation type="journal article" date="2019" name="Int. J. Syst. Evol. Microbiol.">
        <title>The Global Catalogue of Microorganisms (GCM) 10K type strain sequencing project: providing services to taxonomists for standard genome sequencing and annotation.</title>
        <authorList>
            <consortium name="The Broad Institute Genomics Platform"/>
            <consortium name="The Broad Institute Genome Sequencing Center for Infectious Disease"/>
            <person name="Wu L."/>
            <person name="Ma J."/>
        </authorList>
    </citation>
    <scope>NUCLEOTIDE SEQUENCE [LARGE SCALE GENOMIC DNA]</scope>
    <source>
        <strain evidence="2 3">JCM 16327</strain>
    </source>
</reference>
<evidence type="ECO:0000259" key="1">
    <source>
        <dbReference type="Pfam" id="PF26227"/>
    </source>
</evidence>
<organism evidence="2 3">
    <name type="scientific">Salarchaeum japonicum</name>
    <dbReference type="NCBI Taxonomy" id="555573"/>
    <lineage>
        <taxon>Archaea</taxon>
        <taxon>Methanobacteriati</taxon>
        <taxon>Methanobacteriota</taxon>
        <taxon>Stenosarchaea group</taxon>
        <taxon>Halobacteria</taxon>
        <taxon>Halobacteriales</taxon>
        <taxon>Halobacteriaceae</taxon>
    </lineage>
</organism>
<proteinExistence type="predicted"/>
<evidence type="ECO:0000313" key="3">
    <source>
        <dbReference type="Proteomes" id="UP001500194"/>
    </source>
</evidence>
<dbReference type="EMBL" id="BAAADU010000002">
    <property type="protein sequence ID" value="GAA0648661.1"/>
    <property type="molecule type" value="Genomic_DNA"/>
</dbReference>
<accession>A0AAV3T0I7</accession>
<feature type="domain" description="DUF8053" evidence="1">
    <location>
        <begin position="3"/>
        <end position="57"/>
    </location>
</feature>
<gene>
    <name evidence="2" type="ORF">GCM10009019_09080</name>
</gene>
<protein>
    <recommendedName>
        <fullName evidence="1">DUF8053 domain-containing protein</fullName>
    </recommendedName>
</protein>
<sequence length="88" mass="9071">MAINCLVNVGSNSAGVTLPKDDLRELGLIAEGGSIESCSLRVESVGTGAWVVTVTDEVGLDEFARLRAAASMSLLDDPGHEKQEGAVA</sequence>
<name>A0AAV3T0I7_9EURY</name>
<dbReference type="Pfam" id="PF26227">
    <property type="entry name" value="DUF8053"/>
    <property type="match status" value="1"/>
</dbReference>
<keyword evidence="3" id="KW-1185">Reference proteome</keyword>
<dbReference type="AlphaFoldDB" id="A0AAV3T0I7"/>